<feature type="domain" description="AMP-dependent synthetase/ligase" evidence="8">
    <location>
        <begin position="18"/>
        <end position="397"/>
    </location>
</feature>
<dbReference type="GO" id="GO:0016874">
    <property type="term" value="F:ligase activity"/>
    <property type="evidence" value="ECO:0007669"/>
    <property type="project" value="UniProtKB-KW"/>
</dbReference>
<comment type="similarity">
    <text evidence="1">Belongs to the ATP-dependent AMP-binding enzyme family.</text>
</comment>
<dbReference type="Gene3D" id="3.40.50.12780">
    <property type="entry name" value="N-terminal domain of ligase-like"/>
    <property type="match status" value="1"/>
</dbReference>
<protein>
    <recommendedName>
        <fullName evidence="7">3-methylmercaptopropionyl-CoA ligase</fullName>
        <ecNumber evidence="6">6.2.1.44</ecNumber>
    </recommendedName>
</protein>
<dbReference type="CDD" id="cd12119">
    <property type="entry name" value="ttLC_FACS_AlkK_like"/>
    <property type="match status" value="1"/>
</dbReference>
<reference evidence="11 13" key="3">
    <citation type="submission" date="2018-07" db="EMBL/GenBank/DDBJ databases">
        <title>Genomic and Epidemiologic Investigation of an Indolent Hospital Outbreak.</title>
        <authorList>
            <person name="Johnson R.C."/>
            <person name="Deming C."/>
            <person name="Conlan S."/>
            <person name="Zellmer C.J."/>
            <person name="Michelin A.V."/>
            <person name="Lee-Lin S."/>
            <person name="Thomas P.J."/>
            <person name="Park M."/>
            <person name="Weingarten R.A."/>
            <person name="Less J."/>
            <person name="Dekker J.P."/>
            <person name="Frank K.M."/>
            <person name="Musser K.A."/>
            <person name="Mcquiston J.R."/>
            <person name="Henderson D.K."/>
            <person name="Lau A.F."/>
            <person name="Palmore T.N."/>
            <person name="Segre J.A."/>
        </authorList>
    </citation>
    <scope>NUCLEOTIDE SEQUENCE [LARGE SCALE GENOMIC DNA]</scope>
    <source>
        <strain evidence="11 13">SK-NIH.Env10_0317</strain>
    </source>
</reference>
<dbReference type="SUPFAM" id="SSF56801">
    <property type="entry name" value="Acetyl-CoA synthetase-like"/>
    <property type="match status" value="1"/>
</dbReference>
<dbReference type="Gene3D" id="3.30.300.30">
    <property type="match status" value="1"/>
</dbReference>
<evidence type="ECO:0000259" key="8">
    <source>
        <dbReference type="Pfam" id="PF00501"/>
    </source>
</evidence>
<name>A0A1L6JC98_9SPHN</name>
<dbReference type="OrthoDB" id="9803968at2"/>
<evidence type="ECO:0000256" key="5">
    <source>
        <dbReference type="ARBA" id="ARBA00051915"/>
    </source>
</evidence>
<gene>
    <name evidence="10" type="ORF">BRX40_15080</name>
    <name evidence="11" type="ORF">CA257_21420</name>
</gene>
<organism evidence="10 12">
    <name type="scientific">Sphingomonas koreensis</name>
    <dbReference type="NCBI Taxonomy" id="93064"/>
    <lineage>
        <taxon>Bacteria</taxon>
        <taxon>Pseudomonadati</taxon>
        <taxon>Pseudomonadota</taxon>
        <taxon>Alphaproteobacteria</taxon>
        <taxon>Sphingomonadales</taxon>
        <taxon>Sphingomonadaceae</taxon>
        <taxon>Sphingomonas</taxon>
    </lineage>
</organism>
<evidence type="ECO:0000256" key="7">
    <source>
        <dbReference type="ARBA" id="ARBA00067668"/>
    </source>
</evidence>
<feature type="domain" description="AMP-binding enzyme C-terminal" evidence="9">
    <location>
        <begin position="446"/>
        <end position="521"/>
    </location>
</feature>
<dbReference type="Pfam" id="PF00501">
    <property type="entry name" value="AMP-binding"/>
    <property type="match status" value="1"/>
</dbReference>
<sequence>MLGAMQDFELRVPRLIDHAEREYGDREIVSRWFDGSETRTNWAGIARDSRKLAQALERMGIKKGDRVATMAMNHSRHLVAWHGTIGMGGVIHTINPRLFEDQLAFIGNHAEDRVLMYDRMFQPIVDKMKPQWRTIEHYIVFDPGSETGAGADGPDSFEAVIGAEDGNYAWVEGDEREPCMLCYTSGTTGNPKGVLYTHRSSVIHAMAEIQPAVFDLSTQSVVLPVVPMFHAVGWGMPFAAPMVGVKLVMSAINEGKVLCELMNREKVTHTAGVPTVWFAMFQHMDETGDVPAYLKVVTIGGSAAPRAMIERIMKMGARVNHAWGMTETSPIGTMGSPSADWDDLSFEAKVDKMVCQGRAPFGVELRTVDDSGNLLPRDGESSGRLQVRGPWIIKQYFKDESGPCLTADGWFDTGDVAVLHPDGIMQITDRAKDVIKSGGEWISSVELENAAVGCPGVAEAAAIGIHHPKWDERPLLLVIRKPGSEVTADQIQQHLAKHVAKWWLPDEIHFVEALPHTATGKLLKTAIRDQYKGFQFAAA</sequence>
<dbReference type="PANTHER" id="PTHR43859:SF4">
    <property type="entry name" value="BUTANOATE--COA LIGASE AAE1-RELATED"/>
    <property type="match status" value="1"/>
</dbReference>
<dbReference type="GeneID" id="44133888"/>
<dbReference type="Pfam" id="PF13193">
    <property type="entry name" value="AMP-binding_C"/>
    <property type="match status" value="1"/>
</dbReference>
<evidence type="ECO:0000259" key="9">
    <source>
        <dbReference type="Pfam" id="PF13193"/>
    </source>
</evidence>
<proteinExistence type="inferred from homology"/>
<evidence type="ECO:0000256" key="2">
    <source>
        <dbReference type="ARBA" id="ARBA00022598"/>
    </source>
</evidence>
<keyword evidence="3" id="KW-0276">Fatty acid metabolism</keyword>
<keyword evidence="4" id="KW-0443">Lipid metabolism</keyword>
<dbReference type="RefSeq" id="WP_075152159.1">
    <property type="nucleotide sequence ID" value="NZ_CP018820.1"/>
</dbReference>
<evidence type="ECO:0000313" key="13">
    <source>
        <dbReference type="Proteomes" id="UP000286681"/>
    </source>
</evidence>
<evidence type="ECO:0000256" key="6">
    <source>
        <dbReference type="ARBA" id="ARBA00066616"/>
    </source>
</evidence>
<dbReference type="InterPro" id="IPR025110">
    <property type="entry name" value="AMP-bd_C"/>
</dbReference>
<dbReference type="GO" id="GO:0006631">
    <property type="term" value="P:fatty acid metabolic process"/>
    <property type="evidence" value="ECO:0007669"/>
    <property type="project" value="UniProtKB-KW"/>
</dbReference>
<evidence type="ECO:0000256" key="1">
    <source>
        <dbReference type="ARBA" id="ARBA00006432"/>
    </source>
</evidence>
<dbReference type="InterPro" id="IPR045851">
    <property type="entry name" value="AMP-bd_C_sf"/>
</dbReference>
<dbReference type="InterPro" id="IPR000873">
    <property type="entry name" value="AMP-dep_synth/lig_dom"/>
</dbReference>
<dbReference type="InterPro" id="IPR042099">
    <property type="entry name" value="ANL_N_sf"/>
</dbReference>
<dbReference type="PROSITE" id="PS00455">
    <property type="entry name" value="AMP_BINDING"/>
    <property type="match status" value="1"/>
</dbReference>
<dbReference type="EC" id="6.2.1.44" evidence="6"/>
<comment type="catalytic activity">
    <reaction evidence="5">
        <text>3-(methylsulfanyl)propanoate + ATP + CoA = 3-(methylsulfanyl)propanoyl-CoA + AMP + diphosphate</text>
        <dbReference type="Rhea" id="RHEA:43052"/>
        <dbReference type="ChEBI" id="CHEBI:30616"/>
        <dbReference type="ChEBI" id="CHEBI:33019"/>
        <dbReference type="ChEBI" id="CHEBI:49016"/>
        <dbReference type="ChEBI" id="CHEBI:57287"/>
        <dbReference type="ChEBI" id="CHEBI:82815"/>
        <dbReference type="ChEBI" id="CHEBI:456215"/>
        <dbReference type="EC" id="6.2.1.44"/>
    </reaction>
    <physiologicalReaction direction="left-to-right" evidence="5">
        <dbReference type="Rhea" id="RHEA:43053"/>
    </physiologicalReaction>
</comment>
<dbReference type="KEGG" id="skr:BRX40_15080"/>
<dbReference type="EMBL" id="CP018820">
    <property type="protein sequence ID" value="APR53569.1"/>
    <property type="molecule type" value="Genomic_DNA"/>
</dbReference>
<dbReference type="InterPro" id="IPR020845">
    <property type="entry name" value="AMP-binding_CS"/>
</dbReference>
<dbReference type="Proteomes" id="UP000185161">
    <property type="component" value="Chromosome"/>
</dbReference>
<keyword evidence="12" id="KW-1185">Reference proteome</keyword>
<dbReference type="NCBIfam" id="NF004837">
    <property type="entry name" value="PRK06187.1"/>
    <property type="match status" value="1"/>
</dbReference>
<dbReference type="AlphaFoldDB" id="A0A1L6JC98"/>
<accession>A0A1L6JC98</accession>
<reference evidence="10" key="1">
    <citation type="submission" date="2016-12" db="EMBL/GenBank/DDBJ databases">
        <title>Whole genome sequencing of Sphingomonas koreensis.</title>
        <authorList>
            <person name="Conlan S."/>
            <person name="Thomas P.J."/>
            <person name="Mullikin J."/>
            <person name="Palmore T.N."/>
            <person name="Frank K.M."/>
            <person name="Segre J.A."/>
        </authorList>
    </citation>
    <scope>NUCLEOTIDE SEQUENCE</scope>
    <source>
        <strain evidence="10">ABOJV</strain>
    </source>
</reference>
<reference evidence="12" key="2">
    <citation type="submission" date="2016-12" db="EMBL/GenBank/DDBJ databases">
        <title>Whole genome sequencing of Sphingomonas sp. ABOJV.</title>
        <authorList>
            <person name="Conlan S."/>
            <person name="Thomas P.J."/>
            <person name="Mullikin J."/>
            <person name="Palmore T.N."/>
            <person name="Frank K.M."/>
            <person name="Segre J.A."/>
        </authorList>
    </citation>
    <scope>NUCLEOTIDE SEQUENCE [LARGE SCALE GENOMIC DNA]</scope>
    <source>
        <strain evidence="12">ABOJV</strain>
    </source>
</reference>
<evidence type="ECO:0000313" key="10">
    <source>
        <dbReference type="EMBL" id="APR53569.1"/>
    </source>
</evidence>
<evidence type="ECO:0000256" key="3">
    <source>
        <dbReference type="ARBA" id="ARBA00022832"/>
    </source>
</evidence>
<evidence type="ECO:0000256" key="4">
    <source>
        <dbReference type="ARBA" id="ARBA00023098"/>
    </source>
</evidence>
<keyword evidence="2 10" id="KW-0436">Ligase</keyword>
<dbReference type="EMBL" id="QQWO01000027">
    <property type="protein sequence ID" value="RSU98768.1"/>
    <property type="molecule type" value="Genomic_DNA"/>
</dbReference>
<dbReference type="PANTHER" id="PTHR43859">
    <property type="entry name" value="ACYL-ACTIVATING ENZYME"/>
    <property type="match status" value="1"/>
</dbReference>
<evidence type="ECO:0000313" key="11">
    <source>
        <dbReference type="EMBL" id="RSU98768.1"/>
    </source>
</evidence>
<dbReference type="STRING" id="93064.BRX40_15080"/>
<evidence type="ECO:0000313" key="12">
    <source>
        <dbReference type="Proteomes" id="UP000185161"/>
    </source>
</evidence>
<dbReference type="FunFam" id="3.30.300.30:FF:000008">
    <property type="entry name" value="2,3-dihydroxybenzoate-AMP ligase"/>
    <property type="match status" value="1"/>
</dbReference>
<dbReference type="Proteomes" id="UP000286681">
    <property type="component" value="Unassembled WGS sequence"/>
</dbReference>